<keyword evidence="4" id="KW-1185">Reference proteome</keyword>
<feature type="compositionally biased region" description="Basic residues" evidence="1">
    <location>
        <begin position="292"/>
        <end position="305"/>
    </location>
</feature>
<name>A0AAX6FF66_IRIPA</name>
<comment type="caution">
    <text evidence="3">The sequence shown here is derived from an EMBL/GenBank/DDBJ whole genome shotgun (WGS) entry which is preliminary data.</text>
</comment>
<reference evidence="3" key="2">
    <citation type="submission" date="2023-04" db="EMBL/GenBank/DDBJ databases">
        <authorList>
            <person name="Bruccoleri R.E."/>
            <person name="Oakeley E.J."/>
            <person name="Faust A.-M."/>
            <person name="Dessus-Babus S."/>
            <person name="Altorfer M."/>
            <person name="Burckhardt D."/>
            <person name="Oertli M."/>
            <person name="Naumann U."/>
            <person name="Petersen F."/>
            <person name="Wong J."/>
        </authorList>
    </citation>
    <scope>NUCLEOTIDE SEQUENCE</scope>
    <source>
        <strain evidence="3">GSM-AAB239-AS_SAM_17_03QT</strain>
        <tissue evidence="3">Leaf</tissue>
    </source>
</reference>
<gene>
    <name evidence="3" type="ORF">M6B38_138815</name>
</gene>
<dbReference type="InterPro" id="IPR053052">
    <property type="entry name" value="Imprinting_Balance_Reg"/>
</dbReference>
<dbReference type="GO" id="GO:0005783">
    <property type="term" value="C:endoplasmic reticulum"/>
    <property type="evidence" value="ECO:0007669"/>
    <property type="project" value="UniProtKB-ARBA"/>
</dbReference>
<dbReference type="PRINTS" id="PR00625">
    <property type="entry name" value="JDOMAIN"/>
</dbReference>
<dbReference type="PROSITE" id="PS50076">
    <property type="entry name" value="DNAJ_2"/>
    <property type="match status" value="1"/>
</dbReference>
<dbReference type="PANTHER" id="PTHR45496:SF1">
    <property type="entry name" value="CHAPERONE DNAJ-DOMAIN SUPERFAMILY PROTEIN"/>
    <property type="match status" value="1"/>
</dbReference>
<dbReference type="AlphaFoldDB" id="A0AAX6FF66"/>
<feature type="region of interest" description="Disordered" evidence="1">
    <location>
        <begin position="285"/>
        <end position="305"/>
    </location>
</feature>
<feature type="domain" description="J" evidence="2">
    <location>
        <begin position="75"/>
        <end position="160"/>
    </location>
</feature>
<dbReference type="InterPro" id="IPR018253">
    <property type="entry name" value="DnaJ_domain_CS"/>
</dbReference>
<accession>A0AAX6FF66</accession>
<dbReference type="Proteomes" id="UP001140949">
    <property type="component" value="Unassembled WGS sequence"/>
</dbReference>
<organism evidence="3 4">
    <name type="scientific">Iris pallida</name>
    <name type="common">Sweet iris</name>
    <dbReference type="NCBI Taxonomy" id="29817"/>
    <lineage>
        <taxon>Eukaryota</taxon>
        <taxon>Viridiplantae</taxon>
        <taxon>Streptophyta</taxon>
        <taxon>Embryophyta</taxon>
        <taxon>Tracheophyta</taxon>
        <taxon>Spermatophyta</taxon>
        <taxon>Magnoliopsida</taxon>
        <taxon>Liliopsida</taxon>
        <taxon>Asparagales</taxon>
        <taxon>Iridaceae</taxon>
        <taxon>Iridoideae</taxon>
        <taxon>Irideae</taxon>
        <taxon>Iris</taxon>
    </lineage>
</organism>
<dbReference type="InterPro" id="IPR001623">
    <property type="entry name" value="DnaJ_domain"/>
</dbReference>
<evidence type="ECO:0000313" key="4">
    <source>
        <dbReference type="Proteomes" id="UP001140949"/>
    </source>
</evidence>
<dbReference type="PROSITE" id="PS00636">
    <property type="entry name" value="DNAJ_1"/>
    <property type="match status" value="1"/>
</dbReference>
<reference evidence="3" key="1">
    <citation type="journal article" date="2023" name="GigaByte">
        <title>Genome assembly of the bearded iris, Iris pallida Lam.</title>
        <authorList>
            <person name="Bruccoleri R.E."/>
            <person name="Oakeley E.J."/>
            <person name="Faust A.M.E."/>
            <person name="Altorfer M."/>
            <person name="Dessus-Babus S."/>
            <person name="Burckhardt D."/>
            <person name="Oertli M."/>
            <person name="Naumann U."/>
            <person name="Petersen F."/>
            <person name="Wong J."/>
        </authorList>
    </citation>
    <scope>NUCLEOTIDE SEQUENCE</scope>
    <source>
        <strain evidence="3">GSM-AAB239-AS_SAM_17_03QT</strain>
    </source>
</reference>
<dbReference type="PANTHER" id="PTHR45496">
    <property type="entry name" value="CHAPERONE DNAJ-DOMAIN SUPERFAMILY PROTEIN"/>
    <property type="match status" value="1"/>
</dbReference>
<evidence type="ECO:0000256" key="1">
    <source>
        <dbReference type="SAM" id="MobiDB-lite"/>
    </source>
</evidence>
<evidence type="ECO:0000313" key="3">
    <source>
        <dbReference type="EMBL" id="KAJ6814575.1"/>
    </source>
</evidence>
<dbReference type="SUPFAM" id="SSF46565">
    <property type="entry name" value="Chaperone J-domain"/>
    <property type="match status" value="1"/>
</dbReference>
<dbReference type="InterPro" id="IPR036869">
    <property type="entry name" value="J_dom_sf"/>
</dbReference>
<dbReference type="Pfam" id="PF00226">
    <property type="entry name" value="DnaJ"/>
    <property type="match status" value="1"/>
</dbReference>
<evidence type="ECO:0000259" key="2">
    <source>
        <dbReference type="PROSITE" id="PS50076"/>
    </source>
</evidence>
<proteinExistence type="predicted"/>
<dbReference type="SMART" id="SM00271">
    <property type="entry name" value="DnaJ"/>
    <property type="match status" value="1"/>
</dbReference>
<protein>
    <recommendedName>
        <fullName evidence="2">J domain-containing protein</fullName>
    </recommendedName>
</protein>
<dbReference type="Gene3D" id="1.10.287.110">
    <property type="entry name" value="DnaJ domain"/>
    <property type="match status" value="1"/>
</dbReference>
<dbReference type="CDD" id="cd06257">
    <property type="entry name" value="DnaJ"/>
    <property type="match status" value="1"/>
</dbReference>
<dbReference type="EMBL" id="JANAVB010029618">
    <property type="protein sequence ID" value="KAJ6814575.1"/>
    <property type="molecule type" value="Genomic_DNA"/>
</dbReference>
<sequence>MEPISSASPEMSEAARSRAIASKLLAARDLLGSKRFAERALSADPDLPDDRADQILAIADVLLTSQDHRVNNHADWYSLLNLPHPNPNPNPNLNNQNNDHLSPAPADFTILLKRHYRRLALLLHPDRNKFPGAHSAFQLVVDAYNVLSDPTRKSLFDAELLQMPAAAAAPPMDGNSFWTMCPSCCHVHQYPRTHQGRSLRCHTCRRCFYAVEMQPSPSVVPGTNTYHSSWGFFPLGFPTSVKSDWKPFVPMFPWTPGSGGVGSGGGGIQGSQPPAKHAIRTPVNAVAPSGKGTKKMARKKVASGLKKRVLTSDTPNPRVDSAGIGGRAADVSFGKEEVGAKGIDMNKEAKGPEEAEEHTDFDMLIDLDASDDVLGNLHNLPFLRDEDMNIHIP</sequence>